<protein>
    <submittedName>
        <fullName evidence="2">Uncharacterized protein</fullName>
    </submittedName>
</protein>
<dbReference type="AlphaFoldDB" id="A0A2P0QHN6"/>
<dbReference type="EMBL" id="KX009062">
    <property type="protein sequence ID" value="ARO45160.1"/>
    <property type="molecule type" value="Genomic_DNA"/>
</dbReference>
<geneLocation type="plasmid" evidence="4">
    <name>pPU_RT811</name>
</geneLocation>
<name>A0A2P0QHN6_PSESF</name>
<evidence type="ECO:0000313" key="1">
    <source>
        <dbReference type="EMBL" id="ARO44964.1"/>
    </source>
</evidence>
<geneLocation type="plasmid" evidence="1">
    <name>pUR_RT594</name>
</geneLocation>
<accession>A0A2P0QHN6</accession>
<sequence length="263" mass="29549">MKILARENLVTSPAQVDWRKIGQPRWYDCKLGRMSDKKLSTLTGVSLRVIRHRRELFGIQVWRVDMAIAPYEHLLETETNVRIAQLSGVSWWSVKAYRLSRGIDRVRKTKPAKGCDSGQALPPGHPLAPFRPLIGMIDDAAIAKVAGTKKQAVTTVRIELGLDEGAKIKTVSRKRTLRDFVGPLLGYESLFASMSDLGISRHVGVNLSLVEARRRELNIKPYRKTSKLDPYEHLLGQVPIKLLSKLAGISEARIREIKARLGK</sequence>
<evidence type="ECO:0000313" key="2">
    <source>
        <dbReference type="EMBL" id="ARO45069.1"/>
    </source>
</evidence>
<dbReference type="EMBL" id="KX009060">
    <property type="protein sequence ID" value="ARO44964.1"/>
    <property type="molecule type" value="Genomic_DNA"/>
</dbReference>
<dbReference type="RefSeq" id="WP_080495396.1">
    <property type="nucleotide sequence ID" value="NZ_CP017011.1"/>
</dbReference>
<geneLocation type="plasmid" evidence="3">
    <name>pUR_B4A</name>
</geneLocation>
<reference evidence="2" key="1">
    <citation type="submission" date="2016-03" db="EMBL/GenBank/DDBJ databases">
        <title>The evolution of Pseudomonas syringae pv. actinidiae in New Zealand.</title>
        <authorList>
            <person name="Taiaroa G."/>
            <person name="Poulter R.T.M."/>
            <person name="Lamont I."/>
            <person name="Stockwell P."/>
            <person name="Butler M.I."/>
        </authorList>
    </citation>
    <scope>NUCLEOTIDE SEQUENCE</scope>
    <source>
        <strain evidence="3">B4A</strain>
        <strain evidence="1">RT594</strain>
        <strain evidence="2">RT652</strain>
        <strain evidence="4">RT811</strain>
        <plasmid evidence="4">pPU_RT811</plasmid>
        <plasmid evidence="3">pUR_B4A</plasmid>
        <plasmid evidence="1">pUR_RT594</plasmid>
        <plasmid evidence="2">pUR_RT652</plasmid>
    </source>
</reference>
<dbReference type="EMBL" id="KX009061">
    <property type="protein sequence ID" value="ARO45069.1"/>
    <property type="molecule type" value="Genomic_DNA"/>
</dbReference>
<evidence type="ECO:0000313" key="3">
    <source>
        <dbReference type="EMBL" id="ARO45160.1"/>
    </source>
</evidence>
<geneLocation type="plasmid" evidence="2">
    <name>pUR_RT652</name>
</geneLocation>
<dbReference type="EMBL" id="KX009063">
    <property type="protein sequence ID" value="ARO45202.1"/>
    <property type="molecule type" value="Genomic_DNA"/>
</dbReference>
<organism evidence="2">
    <name type="scientific">Pseudomonas syringae pv. actinidiae</name>
    <dbReference type="NCBI Taxonomy" id="103796"/>
    <lineage>
        <taxon>Bacteria</taxon>
        <taxon>Pseudomonadati</taxon>
        <taxon>Pseudomonadota</taxon>
        <taxon>Gammaproteobacteria</taxon>
        <taxon>Pseudomonadales</taxon>
        <taxon>Pseudomonadaceae</taxon>
        <taxon>Pseudomonas</taxon>
        <taxon>Pseudomonas syringae</taxon>
    </lineage>
</organism>
<keyword evidence="2" id="KW-0614">Plasmid</keyword>
<evidence type="ECO:0000313" key="4">
    <source>
        <dbReference type="EMBL" id="ARO45202.1"/>
    </source>
</evidence>
<proteinExistence type="predicted"/>